<dbReference type="EMBL" id="JAJJMA010293749">
    <property type="protein sequence ID" value="MCL7047513.1"/>
    <property type="molecule type" value="Genomic_DNA"/>
</dbReference>
<feature type="signal peptide" evidence="2">
    <location>
        <begin position="1"/>
        <end position="24"/>
    </location>
</feature>
<reference evidence="3" key="1">
    <citation type="submission" date="2022-03" db="EMBL/GenBank/DDBJ databases">
        <title>A functionally conserved STORR gene fusion in Papaver species that diverged 16.8 million years ago.</title>
        <authorList>
            <person name="Catania T."/>
        </authorList>
    </citation>
    <scope>NUCLEOTIDE SEQUENCE</scope>
    <source>
        <strain evidence="3">S-191538</strain>
    </source>
</reference>
<keyword evidence="4" id="KW-1185">Reference proteome</keyword>
<keyword evidence="1" id="KW-0812">Transmembrane</keyword>
<name>A0AA41VUN2_PAPNU</name>
<evidence type="ECO:0000256" key="2">
    <source>
        <dbReference type="SAM" id="SignalP"/>
    </source>
</evidence>
<organism evidence="3 4">
    <name type="scientific">Papaver nudicaule</name>
    <name type="common">Iceland poppy</name>
    <dbReference type="NCBI Taxonomy" id="74823"/>
    <lineage>
        <taxon>Eukaryota</taxon>
        <taxon>Viridiplantae</taxon>
        <taxon>Streptophyta</taxon>
        <taxon>Embryophyta</taxon>
        <taxon>Tracheophyta</taxon>
        <taxon>Spermatophyta</taxon>
        <taxon>Magnoliopsida</taxon>
        <taxon>Ranunculales</taxon>
        <taxon>Papaveraceae</taxon>
        <taxon>Papaveroideae</taxon>
        <taxon>Papaver</taxon>
    </lineage>
</organism>
<evidence type="ECO:0008006" key="5">
    <source>
        <dbReference type="Google" id="ProtNLM"/>
    </source>
</evidence>
<comment type="caution">
    <text evidence="3">The sequence shown here is derived from an EMBL/GenBank/DDBJ whole genome shotgun (WGS) entry which is preliminary data.</text>
</comment>
<keyword evidence="2" id="KW-0732">Signal</keyword>
<evidence type="ECO:0000313" key="3">
    <source>
        <dbReference type="EMBL" id="MCL7047513.1"/>
    </source>
</evidence>
<feature type="transmembrane region" description="Helical" evidence="1">
    <location>
        <begin position="93"/>
        <end position="115"/>
    </location>
</feature>
<dbReference type="AlphaFoldDB" id="A0AA41VUN2"/>
<sequence>MAKTSSLVICFVFVMLAVLQSAYAGNNGFGPGCLNDVCDPSRIGCMTDFGNVSSCDMCSPICVKSLYSVAACVNSTNTGSYVCKCCGTLSLSATAAAATTTSILFLSFSLFLSFISSCRLFI</sequence>
<gene>
    <name evidence="3" type="ORF">MKW94_002056</name>
</gene>
<keyword evidence="1" id="KW-1133">Transmembrane helix</keyword>
<evidence type="ECO:0000256" key="1">
    <source>
        <dbReference type="SAM" id="Phobius"/>
    </source>
</evidence>
<accession>A0AA41VUN2</accession>
<proteinExistence type="predicted"/>
<protein>
    <recommendedName>
        <fullName evidence="5">Transmembrane protein</fullName>
    </recommendedName>
</protein>
<dbReference type="Proteomes" id="UP001177140">
    <property type="component" value="Unassembled WGS sequence"/>
</dbReference>
<feature type="chain" id="PRO_5041356552" description="Transmembrane protein" evidence="2">
    <location>
        <begin position="25"/>
        <end position="122"/>
    </location>
</feature>
<keyword evidence="1" id="KW-0472">Membrane</keyword>
<evidence type="ECO:0000313" key="4">
    <source>
        <dbReference type="Proteomes" id="UP001177140"/>
    </source>
</evidence>